<protein>
    <recommendedName>
        <fullName evidence="1">Methyltransferase type 11 domain-containing protein</fullName>
    </recommendedName>
</protein>
<dbReference type="Proteomes" id="UP000177279">
    <property type="component" value="Unassembled WGS sequence"/>
</dbReference>
<reference evidence="2 3" key="1">
    <citation type="journal article" date="2016" name="Nat. Commun.">
        <title>Thousands of microbial genomes shed light on interconnected biogeochemical processes in an aquifer system.</title>
        <authorList>
            <person name="Anantharaman K."/>
            <person name="Brown C.T."/>
            <person name="Hug L.A."/>
            <person name="Sharon I."/>
            <person name="Castelle C.J."/>
            <person name="Probst A.J."/>
            <person name="Thomas B.C."/>
            <person name="Singh A."/>
            <person name="Wilkins M.J."/>
            <person name="Karaoz U."/>
            <person name="Brodie E.L."/>
            <person name="Williams K.H."/>
            <person name="Hubbard S.S."/>
            <person name="Banfield J.F."/>
        </authorList>
    </citation>
    <scope>NUCLEOTIDE SEQUENCE [LARGE SCALE GENOMIC DNA]</scope>
</reference>
<evidence type="ECO:0000313" key="2">
    <source>
        <dbReference type="EMBL" id="OHA96862.1"/>
    </source>
</evidence>
<dbReference type="AlphaFoldDB" id="A0A1G2TI37"/>
<feature type="domain" description="Methyltransferase type 11" evidence="1">
    <location>
        <begin position="68"/>
        <end position="115"/>
    </location>
</feature>
<dbReference type="InterPro" id="IPR052356">
    <property type="entry name" value="Thiol_S-MT"/>
</dbReference>
<dbReference type="Pfam" id="PF08241">
    <property type="entry name" value="Methyltransf_11"/>
    <property type="match status" value="1"/>
</dbReference>
<accession>A0A1G2TI37</accession>
<dbReference type="InterPro" id="IPR013216">
    <property type="entry name" value="Methyltransf_11"/>
</dbReference>
<evidence type="ECO:0000313" key="3">
    <source>
        <dbReference type="Proteomes" id="UP000177279"/>
    </source>
</evidence>
<proteinExistence type="predicted"/>
<evidence type="ECO:0000259" key="1">
    <source>
        <dbReference type="Pfam" id="PF08241"/>
    </source>
</evidence>
<dbReference type="GO" id="GO:0008757">
    <property type="term" value="F:S-adenosylmethionine-dependent methyltransferase activity"/>
    <property type="evidence" value="ECO:0007669"/>
    <property type="project" value="InterPro"/>
</dbReference>
<name>A0A1G2TI37_9BACT</name>
<dbReference type="CDD" id="cd02440">
    <property type="entry name" value="AdoMet_MTases"/>
    <property type="match status" value="1"/>
</dbReference>
<comment type="caution">
    <text evidence="2">The sequence shown here is derived from an EMBL/GenBank/DDBJ whole genome shotgun (WGS) entry which is preliminary data.</text>
</comment>
<dbReference type="EMBL" id="MHVS01000003">
    <property type="protein sequence ID" value="OHA96862.1"/>
    <property type="molecule type" value="Genomic_DNA"/>
</dbReference>
<dbReference type="PANTHER" id="PTHR45036">
    <property type="entry name" value="METHYLTRANSFERASE LIKE 7B"/>
    <property type="match status" value="1"/>
</dbReference>
<organism evidence="2 3">
    <name type="scientific">Candidatus Zambryskibacteria bacterium RIFCSPHIGHO2_02_FULL_43_37</name>
    <dbReference type="NCBI Taxonomy" id="1802749"/>
    <lineage>
        <taxon>Bacteria</taxon>
        <taxon>Candidatus Zambryskiibacteriota</taxon>
    </lineage>
</organism>
<dbReference type="Gene3D" id="3.40.50.150">
    <property type="entry name" value="Vaccinia Virus protein VP39"/>
    <property type="match status" value="1"/>
</dbReference>
<dbReference type="PANTHER" id="PTHR45036:SF1">
    <property type="entry name" value="METHYLTRANSFERASE LIKE 7A"/>
    <property type="match status" value="1"/>
</dbReference>
<dbReference type="SUPFAM" id="SSF53335">
    <property type="entry name" value="S-adenosyl-L-methionine-dependent methyltransferases"/>
    <property type="match status" value="1"/>
</dbReference>
<dbReference type="InterPro" id="IPR029063">
    <property type="entry name" value="SAM-dependent_MTases_sf"/>
</dbReference>
<gene>
    <name evidence="2" type="ORF">A3D49_02000</name>
</gene>
<sequence>MFKKLGDKLFYRGGFFHPTRGLKLNWENDFKQAVKEHKLILNIGAGQHDKTGTISIDPAYDTEDATHLKALGEDLPYPDNNVDMVVCGAVLEHVQSPAKIVKEIHRVLKVGGTMYVDIPFLYPFHKAPSDYNRLTQEGLDYLCRDFVKIESGMSMGTHSALAQIIVFYFQNLSGSPFLNKILKNAAKVAVSPLKYLDQVFPGTPILAGGFYFYGKKNK</sequence>